<dbReference type="KEGG" id="bsed:DN745_05445"/>
<keyword evidence="6" id="KW-1185">Reference proteome</keyword>
<dbReference type="InterPro" id="IPR023753">
    <property type="entry name" value="FAD/NAD-binding_dom"/>
</dbReference>
<dbReference type="Gene3D" id="3.50.50.60">
    <property type="entry name" value="FAD/NAD(P)-binding domain"/>
    <property type="match status" value="2"/>
</dbReference>
<proteinExistence type="predicted"/>
<dbReference type="PRINTS" id="PR00411">
    <property type="entry name" value="PNDRDTASEI"/>
</dbReference>
<keyword evidence="3" id="KW-0274">FAD</keyword>
<gene>
    <name evidence="5" type="ORF">DN745_05445</name>
</gene>
<evidence type="ECO:0000256" key="3">
    <source>
        <dbReference type="ARBA" id="ARBA00022827"/>
    </source>
</evidence>
<evidence type="ECO:0000256" key="1">
    <source>
        <dbReference type="ARBA" id="ARBA00001974"/>
    </source>
</evidence>
<dbReference type="InterPro" id="IPR050260">
    <property type="entry name" value="FAD-bd_OxRdtase"/>
</dbReference>
<name>A0A2Z4FIE6_9DELT</name>
<dbReference type="AlphaFoldDB" id="A0A2Z4FIE6"/>
<dbReference type="PRINTS" id="PR00368">
    <property type="entry name" value="FADPNR"/>
</dbReference>
<dbReference type="PANTHER" id="PTHR43429:SF3">
    <property type="entry name" value="NITRITE REDUCTASE [NAD(P)H]"/>
    <property type="match status" value="1"/>
</dbReference>
<dbReference type="Proteomes" id="UP000249799">
    <property type="component" value="Chromosome"/>
</dbReference>
<dbReference type="PANTHER" id="PTHR43429">
    <property type="entry name" value="PYRIDINE NUCLEOTIDE-DISULFIDE OXIDOREDUCTASE DOMAIN-CONTAINING"/>
    <property type="match status" value="1"/>
</dbReference>
<dbReference type="SUPFAM" id="SSF51905">
    <property type="entry name" value="FAD/NAD(P)-binding domain"/>
    <property type="match status" value="1"/>
</dbReference>
<organism evidence="5 6">
    <name type="scientific">Bradymonas sediminis</name>
    <dbReference type="NCBI Taxonomy" id="1548548"/>
    <lineage>
        <taxon>Bacteria</taxon>
        <taxon>Deltaproteobacteria</taxon>
        <taxon>Bradymonadales</taxon>
        <taxon>Bradymonadaceae</taxon>
        <taxon>Bradymonas</taxon>
    </lineage>
</organism>
<keyword evidence="2" id="KW-0285">Flavoprotein</keyword>
<sequence>MRDHRAAGKAIDRAQLSLARLPPSPPASVLVAFVRLCNYRLRLRPKAAPGALPLAVEISMHFIIVGNGVAGIQAALTLRERLPDPATTHITIISDESDYFISRTALMYAYTEKLQRRDLEPYERRLYRDKHLTLRRARVVDLDADAKTVTLGDGESLAYDGLLLSVGAKPRSADFAGLDKVRDGLVNFVSLQDLDHCERLTPTTRRAVIVGGGLIGIELVECLRHHGVEVTFLVRSPWFWPAALGADEGEFIAAHMREHGVDLRLEEQVQEVKVDENGRVCAVRTESGEEIDCQMLGVAIGVTPNCEWLRAVKTPPALARGIRVDRAFRTSLPQVWAAGDCAEIDQDTGNTLVETIWYSAKRHGILAAQSMLGDPVRYETPVFFNSSKFFDIEFTTVGDLEDAPPGSTTLYRKMPERPISQRIVANAAGEVIGFNMLGSRFDHRILTRWIQEKRGLDWVRDNLEHAQFDVEFGRVPLQKMTETTDRPKE</sequence>
<dbReference type="Pfam" id="PF07992">
    <property type="entry name" value="Pyr_redox_2"/>
    <property type="match status" value="1"/>
</dbReference>
<evidence type="ECO:0000313" key="5">
    <source>
        <dbReference type="EMBL" id="AWV88811.1"/>
    </source>
</evidence>
<evidence type="ECO:0000313" key="6">
    <source>
        <dbReference type="Proteomes" id="UP000249799"/>
    </source>
</evidence>
<protein>
    <submittedName>
        <fullName evidence="5">NAD(P)/FAD-dependent oxidoreductase</fullName>
    </submittedName>
</protein>
<reference evidence="5 6" key="1">
    <citation type="submission" date="2018-06" db="EMBL/GenBank/DDBJ databases">
        <title>Lujinxingia sediminis gen. nov. sp. nov., a new facultative anaerobic member of the class Deltaproteobacteria, and proposal of Lujinxingaceae fam. nov.</title>
        <authorList>
            <person name="Guo L.-Y."/>
            <person name="Li C.-M."/>
            <person name="Wang S."/>
            <person name="Du Z.-J."/>
        </authorList>
    </citation>
    <scope>NUCLEOTIDE SEQUENCE [LARGE SCALE GENOMIC DNA]</scope>
    <source>
        <strain evidence="5 6">FA350</strain>
    </source>
</reference>
<evidence type="ECO:0000259" key="4">
    <source>
        <dbReference type="Pfam" id="PF07992"/>
    </source>
</evidence>
<evidence type="ECO:0000256" key="2">
    <source>
        <dbReference type="ARBA" id="ARBA00022630"/>
    </source>
</evidence>
<accession>A0A2Z4FIE6</accession>
<dbReference type="EMBL" id="CP030032">
    <property type="protein sequence ID" value="AWV88811.1"/>
    <property type="molecule type" value="Genomic_DNA"/>
</dbReference>
<comment type="cofactor">
    <cofactor evidence="1">
        <name>FAD</name>
        <dbReference type="ChEBI" id="CHEBI:57692"/>
    </cofactor>
</comment>
<dbReference type="GO" id="GO:0016491">
    <property type="term" value="F:oxidoreductase activity"/>
    <property type="evidence" value="ECO:0007669"/>
    <property type="project" value="InterPro"/>
</dbReference>
<dbReference type="OrthoDB" id="9768666at2"/>
<dbReference type="InterPro" id="IPR036188">
    <property type="entry name" value="FAD/NAD-bd_sf"/>
</dbReference>
<feature type="domain" description="FAD/NAD(P)-binding" evidence="4">
    <location>
        <begin position="61"/>
        <end position="347"/>
    </location>
</feature>